<accession>A0ABM8W030</accession>
<evidence type="ECO:0000313" key="2">
    <source>
        <dbReference type="Proteomes" id="UP000789901"/>
    </source>
</evidence>
<keyword evidence="2" id="KW-1185">Reference proteome</keyword>
<dbReference type="Proteomes" id="UP000789901">
    <property type="component" value="Unassembled WGS sequence"/>
</dbReference>
<name>A0ABM8W030_GIGMA</name>
<organism evidence="1 2">
    <name type="scientific">Gigaspora margarita</name>
    <dbReference type="NCBI Taxonomy" id="4874"/>
    <lineage>
        <taxon>Eukaryota</taxon>
        <taxon>Fungi</taxon>
        <taxon>Fungi incertae sedis</taxon>
        <taxon>Mucoromycota</taxon>
        <taxon>Glomeromycotina</taxon>
        <taxon>Glomeromycetes</taxon>
        <taxon>Diversisporales</taxon>
        <taxon>Gigasporaceae</taxon>
        <taxon>Gigaspora</taxon>
    </lineage>
</organism>
<proteinExistence type="predicted"/>
<evidence type="ECO:0000313" key="1">
    <source>
        <dbReference type="EMBL" id="CAG8490560.1"/>
    </source>
</evidence>
<dbReference type="EMBL" id="CAJVQB010000461">
    <property type="protein sequence ID" value="CAG8490560.1"/>
    <property type="molecule type" value="Genomic_DNA"/>
</dbReference>
<sequence length="65" mass="7685">MKHSNPKPILRIRKDAVRQVKKAQESAKIRYENNTLLIEEIKKEELVLVYKASQQHSKSHKLHPK</sequence>
<comment type="caution">
    <text evidence="1">The sequence shown here is derived from an EMBL/GenBank/DDBJ whole genome shotgun (WGS) entry which is preliminary data.</text>
</comment>
<protein>
    <submittedName>
        <fullName evidence="1">12020_t:CDS:1</fullName>
    </submittedName>
</protein>
<reference evidence="1 2" key="1">
    <citation type="submission" date="2021-06" db="EMBL/GenBank/DDBJ databases">
        <authorList>
            <person name="Kallberg Y."/>
            <person name="Tangrot J."/>
            <person name="Rosling A."/>
        </authorList>
    </citation>
    <scope>NUCLEOTIDE SEQUENCE [LARGE SCALE GENOMIC DNA]</scope>
    <source>
        <strain evidence="1 2">120-4 pot B 10/14</strain>
    </source>
</reference>
<gene>
    <name evidence="1" type="ORF">GMARGA_LOCUS1698</name>
</gene>